<dbReference type="Pfam" id="PF00407">
    <property type="entry name" value="Bet_v_1"/>
    <property type="match status" value="1"/>
</dbReference>
<proteinExistence type="predicted"/>
<evidence type="ECO:0000259" key="1">
    <source>
        <dbReference type="SMART" id="SM01037"/>
    </source>
</evidence>
<dbReference type="Proteomes" id="UP001157418">
    <property type="component" value="Unassembled WGS sequence"/>
</dbReference>
<dbReference type="PANTHER" id="PTHR31907">
    <property type="entry name" value="MLP-LIKE PROTEIN 423"/>
    <property type="match status" value="1"/>
</dbReference>
<evidence type="ECO:0000313" key="3">
    <source>
        <dbReference type="Proteomes" id="UP001157418"/>
    </source>
</evidence>
<reference evidence="2 3" key="1">
    <citation type="submission" date="2022-01" db="EMBL/GenBank/DDBJ databases">
        <authorList>
            <person name="Xiong W."/>
            <person name="Schranz E."/>
        </authorList>
    </citation>
    <scope>NUCLEOTIDE SEQUENCE [LARGE SCALE GENOMIC DNA]</scope>
</reference>
<dbReference type="InterPro" id="IPR023393">
    <property type="entry name" value="START-like_dom_sf"/>
</dbReference>
<feature type="domain" description="Bet v I/Major latex protein" evidence="1">
    <location>
        <begin position="2"/>
        <end position="149"/>
    </location>
</feature>
<keyword evidence="3" id="KW-1185">Reference proteome</keyword>
<dbReference type="SMART" id="SM01037">
    <property type="entry name" value="Bet_v_1"/>
    <property type="match status" value="1"/>
</dbReference>
<sequence>MALSGKLICYLEISKKGNVFLDIFRYNPHEFSTICPHKVHACELIEGDRGAVGSLVHWHYTHEGKKKIDKAIIEAVDEEKHKIVFDVIGGDLVEDKYKTMKVIFHTEKKGDAQVLTVTLEFEKLNTTVPYPTSFMDWFCNVLKDIDLCI</sequence>
<protein>
    <recommendedName>
        <fullName evidence="1">Bet v I/Major latex protein domain-containing protein</fullName>
    </recommendedName>
</protein>
<dbReference type="AlphaFoldDB" id="A0AAU9LV38"/>
<dbReference type="InterPro" id="IPR000916">
    <property type="entry name" value="Bet_v_I/MLP"/>
</dbReference>
<organism evidence="2 3">
    <name type="scientific">Lactuca virosa</name>
    <dbReference type="NCBI Taxonomy" id="75947"/>
    <lineage>
        <taxon>Eukaryota</taxon>
        <taxon>Viridiplantae</taxon>
        <taxon>Streptophyta</taxon>
        <taxon>Embryophyta</taxon>
        <taxon>Tracheophyta</taxon>
        <taxon>Spermatophyta</taxon>
        <taxon>Magnoliopsida</taxon>
        <taxon>eudicotyledons</taxon>
        <taxon>Gunneridae</taxon>
        <taxon>Pentapetalae</taxon>
        <taxon>asterids</taxon>
        <taxon>campanulids</taxon>
        <taxon>Asterales</taxon>
        <taxon>Asteraceae</taxon>
        <taxon>Cichorioideae</taxon>
        <taxon>Cichorieae</taxon>
        <taxon>Lactucinae</taxon>
        <taxon>Lactuca</taxon>
    </lineage>
</organism>
<name>A0AAU9LV38_9ASTR</name>
<gene>
    <name evidence="2" type="ORF">LVIROSA_LOCUS5997</name>
</gene>
<accession>A0AAU9LV38</accession>
<dbReference type="GO" id="GO:0006952">
    <property type="term" value="P:defense response"/>
    <property type="evidence" value="ECO:0007669"/>
    <property type="project" value="InterPro"/>
</dbReference>
<dbReference type="EMBL" id="CAKMRJ010000113">
    <property type="protein sequence ID" value="CAH1418405.1"/>
    <property type="molecule type" value="Genomic_DNA"/>
</dbReference>
<comment type="caution">
    <text evidence="2">The sequence shown here is derived from an EMBL/GenBank/DDBJ whole genome shotgun (WGS) entry which is preliminary data.</text>
</comment>
<dbReference type="Gene3D" id="3.30.530.20">
    <property type="match status" value="1"/>
</dbReference>
<dbReference type="SUPFAM" id="SSF55961">
    <property type="entry name" value="Bet v1-like"/>
    <property type="match status" value="1"/>
</dbReference>
<dbReference type="InterPro" id="IPR051761">
    <property type="entry name" value="MLP-like_ligand-binding"/>
</dbReference>
<evidence type="ECO:0000313" key="2">
    <source>
        <dbReference type="EMBL" id="CAH1418405.1"/>
    </source>
</evidence>